<gene>
    <name evidence="1" type="ORF">GCM10007874_01540</name>
</gene>
<dbReference type="RefSeq" id="WP_284309974.1">
    <property type="nucleotide sequence ID" value="NZ_BSPC01000004.1"/>
</dbReference>
<evidence type="ECO:0008006" key="3">
    <source>
        <dbReference type="Google" id="ProtNLM"/>
    </source>
</evidence>
<proteinExistence type="predicted"/>
<keyword evidence="2" id="KW-1185">Reference proteome</keyword>
<accession>A0ABQ6CAB6</accession>
<organism evidence="1 2">
    <name type="scientific">Labrys miyagiensis</name>
    <dbReference type="NCBI Taxonomy" id="346912"/>
    <lineage>
        <taxon>Bacteria</taxon>
        <taxon>Pseudomonadati</taxon>
        <taxon>Pseudomonadota</taxon>
        <taxon>Alphaproteobacteria</taxon>
        <taxon>Hyphomicrobiales</taxon>
        <taxon>Xanthobacteraceae</taxon>
        <taxon>Labrys</taxon>
    </lineage>
</organism>
<evidence type="ECO:0000313" key="1">
    <source>
        <dbReference type="EMBL" id="GLS17139.1"/>
    </source>
</evidence>
<comment type="caution">
    <text evidence="1">The sequence shown here is derived from an EMBL/GenBank/DDBJ whole genome shotgun (WGS) entry which is preliminary data.</text>
</comment>
<evidence type="ECO:0000313" key="2">
    <source>
        <dbReference type="Proteomes" id="UP001156882"/>
    </source>
</evidence>
<dbReference type="EMBL" id="BSPC01000004">
    <property type="protein sequence ID" value="GLS17139.1"/>
    <property type="molecule type" value="Genomic_DNA"/>
</dbReference>
<dbReference type="Proteomes" id="UP001156882">
    <property type="component" value="Unassembled WGS sequence"/>
</dbReference>
<reference evidence="2" key="1">
    <citation type="journal article" date="2019" name="Int. J. Syst. Evol. Microbiol.">
        <title>The Global Catalogue of Microorganisms (GCM) 10K type strain sequencing project: providing services to taxonomists for standard genome sequencing and annotation.</title>
        <authorList>
            <consortium name="The Broad Institute Genomics Platform"/>
            <consortium name="The Broad Institute Genome Sequencing Center for Infectious Disease"/>
            <person name="Wu L."/>
            <person name="Ma J."/>
        </authorList>
    </citation>
    <scope>NUCLEOTIDE SEQUENCE [LARGE SCALE GENOMIC DNA]</scope>
    <source>
        <strain evidence="2">NBRC 101365</strain>
    </source>
</reference>
<protein>
    <recommendedName>
        <fullName evidence="3">Transposase</fullName>
    </recommendedName>
</protein>
<sequence>MLEARDHTRCAALALLCELYLTGVDYRVIPRDQQSCPRSVQHLKPAAPENERKHLAVDLECLAVIEGEKQICGDVNDGRGFMRPALD</sequence>
<name>A0ABQ6CAB6_9HYPH</name>